<dbReference type="EMBL" id="JACHNF010000001">
    <property type="protein sequence ID" value="MBB5977312.1"/>
    <property type="molecule type" value="Genomic_DNA"/>
</dbReference>
<evidence type="ECO:0000256" key="9">
    <source>
        <dbReference type="PIRSR" id="PIRSR001100-2"/>
    </source>
</evidence>
<feature type="active site" description="Proton donor" evidence="8 10">
    <location>
        <position position="171"/>
    </location>
</feature>
<gene>
    <name evidence="12" type="ORF">HDA44_000653</name>
</gene>
<keyword evidence="2 11" id="KW-0378">Hydrolase</keyword>
<sequence>MNWIARGLIAGGLMLAAVAPATQTAGAARTATATAGPAAGASPTAGLAAGDPTRLTSGFYVDPNSNPANWVRDNPNDGRRSAIQSSIASKPMARWFGNWSNPIGTAVGSFVGAADVADKLPVLVAYNIPGRDACGGHSGGGAGTPAAYRAWIHDFAVAIGNRPALVVIEPDSLGDFNCMNADQIAERNGMLSYAVQQFKELAPNTWAYLDGGNAGWVGASEMAQRLKGAGLANAHGFSLNVSNYFTTAQTVSYGNAINGSLPATKPFVVDTSRNGNGTGNDWCNPPGRKLGVTSQLGGGAEMLLWIKVPGDSDGSCGIGDGIPAGTFSADLAVHLINGN</sequence>
<evidence type="ECO:0000256" key="10">
    <source>
        <dbReference type="PROSITE-ProRule" id="PRU10057"/>
    </source>
</evidence>
<evidence type="ECO:0000256" key="7">
    <source>
        <dbReference type="ARBA" id="ARBA00023326"/>
    </source>
</evidence>
<keyword evidence="6 11" id="KW-0326">Glycosidase</keyword>
<evidence type="ECO:0000256" key="1">
    <source>
        <dbReference type="ARBA" id="ARBA00022729"/>
    </source>
</evidence>
<dbReference type="Gene3D" id="3.20.20.40">
    <property type="entry name" value="1, 4-beta cellobiohydrolase"/>
    <property type="match status" value="1"/>
</dbReference>
<evidence type="ECO:0000313" key="13">
    <source>
        <dbReference type="Proteomes" id="UP000558997"/>
    </source>
</evidence>
<evidence type="ECO:0000256" key="8">
    <source>
        <dbReference type="PIRSR" id="PIRSR001100-1"/>
    </source>
</evidence>
<keyword evidence="1 11" id="KW-0732">Signal</keyword>
<dbReference type="EC" id="3.2.1.-" evidence="11"/>
<evidence type="ECO:0000256" key="4">
    <source>
        <dbReference type="ARBA" id="ARBA00023157"/>
    </source>
</evidence>
<dbReference type="PRINTS" id="PR00733">
    <property type="entry name" value="GLHYDRLASE6"/>
</dbReference>
<dbReference type="GO" id="GO:0030245">
    <property type="term" value="P:cellulose catabolic process"/>
    <property type="evidence" value="ECO:0007669"/>
    <property type="project" value="UniProtKB-KW"/>
</dbReference>
<evidence type="ECO:0000256" key="3">
    <source>
        <dbReference type="ARBA" id="ARBA00023001"/>
    </source>
</evidence>
<feature type="binding site" evidence="9">
    <location>
        <position position="282"/>
    </location>
    <ligand>
        <name>substrate</name>
    </ligand>
</feature>
<comment type="caution">
    <text evidence="12">The sequence shown here is derived from an EMBL/GenBank/DDBJ whole genome shotgun (WGS) entry which is preliminary data.</text>
</comment>
<reference evidence="12 13" key="1">
    <citation type="submission" date="2020-08" db="EMBL/GenBank/DDBJ databases">
        <title>Sequencing the genomes of 1000 actinobacteria strains.</title>
        <authorList>
            <person name="Klenk H.-P."/>
        </authorList>
    </citation>
    <scope>NUCLEOTIDE SEQUENCE [LARGE SCALE GENOMIC DNA]</scope>
    <source>
        <strain evidence="12 13">DSM 17294</strain>
    </source>
</reference>
<name>A0A841DFM2_9ACTN</name>
<protein>
    <recommendedName>
        <fullName evidence="11">Glucanase</fullName>
        <ecNumber evidence="11">3.2.1.-</ecNumber>
    </recommendedName>
</protein>
<feature type="binding site" evidence="9">
    <location>
        <position position="216"/>
    </location>
    <ligand>
        <name>substrate</name>
    </ligand>
</feature>
<comment type="similarity">
    <text evidence="11">Belongs to the glycosyl hydrolase family 6.</text>
</comment>
<feature type="binding site" evidence="9">
    <location>
        <position position="243"/>
    </location>
    <ligand>
        <name>substrate</name>
    </ligand>
</feature>
<dbReference type="Pfam" id="PF01341">
    <property type="entry name" value="Glyco_hydro_6"/>
    <property type="match status" value="1"/>
</dbReference>
<dbReference type="Proteomes" id="UP000558997">
    <property type="component" value="Unassembled WGS sequence"/>
</dbReference>
<evidence type="ECO:0000256" key="2">
    <source>
        <dbReference type="ARBA" id="ARBA00022801"/>
    </source>
</evidence>
<keyword evidence="13" id="KW-1185">Reference proteome</keyword>
<evidence type="ECO:0000256" key="6">
    <source>
        <dbReference type="ARBA" id="ARBA00023295"/>
    </source>
</evidence>
<dbReference type="RefSeq" id="WP_238352351.1">
    <property type="nucleotide sequence ID" value="NZ_BAAAVN010000005.1"/>
</dbReference>
<dbReference type="AlphaFoldDB" id="A0A841DFM2"/>
<dbReference type="PANTHER" id="PTHR34876:SF4">
    <property type="entry name" value="1,4-BETA-D-GLUCAN CELLOBIOHYDROLASE C-RELATED"/>
    <property type="match status" value="1"/>
</dbReference>
<feature type="binding site" evidence="9">
    <location>
        <position position="95"/>
    </location>
    <ligand>
        <name>substrate</name>
    </ligand>
</feature>
<dbReference type="PANTHER" id="PTHR34876">
    <property type="match status" value="1"/>
</dbReference>
<feature type="binding site" evidence="9">
    <location>
        <position position="307"/>
    </location>
    <ligand>
        <name>substrate</name>
    </ligand>
</feature>
<dbReference type="GO" id="GO:0004553">
    <property type="term" value="F:hydrolase activity, hydrolyzing O-glycosyl compounds"/>
    <property type="evidence" value="ECO:0007669"/>
    <property type="project" value="InterPro"/>
</dbReference>
<evidence type="ECO:0000256" key="11">
    <source>
        <dbReference type="RuleBase" id="RU361186"/>
    </source>
</evidence>
<keyword evidence="5 11" id="KW-0119">Carbohydrate metabolism</keyword>
<dbReference type="InterPro" id="IPR001524">
    <property type="entry name" value="Glyco_hydro_6_CS"/>
</dbReference>
<dbReference type="PROSITE" id="PS00656">
    <property type="entry name" value="GLYCOSYL_HYDROL_F6_2"/>
    <property type="match status" value="1"/>
</dbReference>
<organism evidence="12 13">
    <name type="scientific">Kribbella solani</name>
    <dbReference type="NCBI Taxonomy" id="236067"/>
    <lineage>
        <taxon>Bacteria</taxon>
        <taxon>Bacillati</taxon>
        <taxon>Actinomycetota</taxon>
        <taxon>Actinomycetes</taxon>
        <taxon>Propionibacteriales</taxon>
        <taxon>Kribbellaceae</taxon>
        <taxon>Kribbella</taxon>
    </lineage>
</organism>
<evidence type="ECO:0000256" key="5">
    <source>
        <dbReference type="ARBA" id="ARBA00023277"/>
    </source>
</evidence>
<dbReference type="InterPro" id="IPR036434">
    <property type="entry name" value="Beta_cellobiohydrolase_sf"/>
</dbReference>
<accession>A0A841DFM2</accession>
<keyword evidence="4" id="KW-1015">Disulfide bond</keyword>
<keyword evidence="7 11" id="KW-0624">Polysaccharide degradation</keyword>
<dbReference type="PIRSF" id="PIRSF001100">
    <property type="entry name" value="Beta_cellobiohydrolase"/>
    <property type="match status" value="1"/>
</dbReference>
<dbReference type="InterPro" id="IPR016288">
    <property type="entry name" value="Beta_cellobiohydrolase"/>
</dbReference>
<feature type="chain" id="PRO_5033100985" description="Glucanase" evidence="11">
    <location>
        <begin position="28"/>
        <end position="339"/>
    </location>
</feature>
<keyword evidence="3 11" id="KW-0136">Cellulose degradation</keyword>
<proteinExistence type="inferred from homology"/>
<dbReference type="SUPFAM" id="SSF51989">
    <property type="entry name" value="Glycosyl hydrolases family 6, cellulases"/>
    <property type="match status" value="1"/>
</dbReference>
<feature type="active site" description="Proton acceptor" evidence="8">
    <location>
        <position position="313"/>
    </location>
</feature>
<evidence type="ECO:0000313" key="12">
    <source>
        <dbReference type="EMBL" id="MBB5977312.1"/>
    </source>
</evidence>
<feature type="signal peptide" evidence="11">
    <location>
        <begin position="1"/>
        <end position="27"/>
    </location>
</feature>